<dbReference type="SMART" id="SM00248">
    <property type="entry name" value="ANK"/>
    <property type="match status" value="8"/>
</dbReference>
<comment type="caution">
    <text evidence="5">The sequence shown here is derived from an EMBL/GenBank/DDBJ whole genome shotgun (WGS) entry which is preliminary data.</text>
</comment>
<sequence length="1357" mass="152722">MDPLSLTASVVGIATFADTIVTRLWDYCKAAKNYDEEVRLLLKETKLLCIVLESLEEIVHEEGSSDVSAIPASIAGCNHVLSELSAVLAPFRSSALLGKASAGKRLTQGRLGGLLKMDFQWPLSKSKTAELIERLSRYKDTFALALVADQFSTIKEILDTAELSKKELAEVKSDTNRLLQVQQSKEMKECLEWLAPVNAAQKHQEFRKEYQEGTGKWIFERPEYQKWFNSTNGGLWIYAIPGAGKTILTSLVIETLSKELPPGTAYYYCRHSDPASQKPQNVLGSLVSQLARQHDSAYKDAYALYCEHHPLRDLPTDPTEEELGKLIQKQAKNFHQLNLVIDGLDEVGASLSVNRSGLIKILSTLHHSSCKIRTIIVSRDESDIREPLADFDVVSVAATSEDLQLYVSAKMHQLQIEDPGLRSEVFQALVDGAEGMFFWTVCQIQLIADLPNPRSIRQALRYLPPGLPATYTRIFERIDTKWPEDTKRLIHRTLKWLVLGKNRFLGYSTKVDLDSLLHAISVENEITLDDEAVPSRAAPQKWLGCLVRITKDGILELAHYSVREFLLDTESPISEKVSRYLVRPEMELELAETCFSYLALSNFDSYSFNLLDEDARNRFDRRYPFYKHAAGTVNYYLQHWPSDWEPTATKQLLANPPPKSFFFWIAYSKISWESAAGVVEDKHWTPLEAHGDISGRVTPLHVACEMHMPTTVSRLLDEGADPNAQFANDATPLHRLLKCDYFNAANGSLEVVINLAEIDDQIQHDPRKLPIIRSLINSGCDIDRTATWQIERKKILIDKVSPLYVAISYGDIVMSEILVKHEASILCSMDFLCNLKNYNSIDKDPRWKNLIRKIIEYHTDTHVCKTLEEMITDDIFDEDSLSEKSSDENNSDSGSIEGQFLPLAESLRAQWKQTYEIDGFRAALFAGKLDYAEYYVSIGADLNAITEHDFKQMIFSAISQRKADILSYIISKAEATDKLTSISAEMQASDEHATEEFESLKILLSWKLLSKNGQDRLFVMSCAHKDKILMESLFESYQDFDPLSISCQQCLVDVDLPWKDIKRQCCICWAIGLDSTEFLKIILRRISKLQLTPAHGHINLAIRHHKLETLKLILQYGENPNTPDENRLFPVHLAAQTHIEGYQKSFSDTEEAEGDAEKDHAQSFISARLLVLLHEFGADLAITSRGGNALHDAMFCKKLENVKYLVAHGVDLHAADANDVRPIHGACCTGFEDGIDFILGRPELTRSLNKESDFGTPLYYAARNGHVEIVRKLLDAGANINSQALPGNTLGPALYVACAIGNLDVIQLLLSRGADTDVRGPRYHSAMAVAKAYEQMNVVEILQKYETSQAGEDKEAK</sequence>
<dbReference type="PANTHER" id="PTHR10039">
    <property type="entry name" value="AMELOGENIN"/>
    <property type="match status" value="1"/>
</dbReference>
<feature type="domain" description="Nephrocystin 3-like N-terminal" evidence="4">
    <location>
        <begin position="213"/>
        <end position="379"/>
    </location>
</feature>
<dbReference type="PRINTS" id="PR01415">
    <property type="entry name" value="ANKYRIN"/>
</dbReference>
<evidence type="ECO:0008006" key="7">
    <source>
        <dbReference type="Google" id="ProtNLM"/>
    </source>
</evidence>
<dbReference type="PROSITE" id="PS50088">
    <property type="entry name" value="ANK_REPEAT"/>
    <property type="match status" value="4"/>
</dbReference>
<reference evidence="5 6" key="1">
    <citation type="journal article" date="2018" name="IMA Fungus">
        <title>IMA Genome-F 9: Draft genome sequence of Annulohypoxylon stygium, Aspergillus mulundensis, Berkeleyomyces basicola (syn. Thielaviopsis basicola), Ceratocystis smalleyi, two Cercospora beticola strains, Coleophoma cylindrospora, Fusarium fracticaudum, Phialophora cf. hyalina, and Morchella septimelata.</title>
        <authorList>
            <person name="Wingfield B.D."/>
            <person name="Bills G.F."/>
            <person name="Dong Y."/>
            <person name="Huang W."/>
            <person name="Nel W.J."/>
            <person name="Swalarsk-Parry B.S."/>
            <person name="Vaghefi N."/>
            <person name="Wilken P.M."/>
            <person name="An Z."/>
            <person name="de Beer Z.W."/>
            <person name="De Vos L."/>
            <person name="Chen L."/>
            <person name="Duong T.A."/>
            <person name="Gao Y."/>
            <person name="Hammerbacher A."/>
            <person name="Kikkert J.R."/>
            <person name="Li Y."/>
            <person name="Li H."/>
            <person name="Li K."/>
            <person name="Li Q."/>
            <person name="Liu X."/>
            <person name="Ma X."/>
            <person name="Naidoo K."/>
            <person name="Pethybridge S.J."/>
            <person name="Sun J."/>
            <person name="Steenkamp E.T."/>
            <person name="van der Nest M.A."/>
            <person name="van Wyk S."/>
            <person name="Wingfield M.J."/>
            <person name="Xiong C."/>
            <person name="Yue Q."/>
            <person name="Zhang X."/>
        </authorList>
    </citation>
    <scope>NUCLEOTIDE SEQUENCE [LARGE SCALE GENOMIC DNA]</scope>
    <source>
        <strain evidence="5 6">BP5796</strain>
    </source>
</reference>
<evidence type="ECO:0000313" key="6">
    <source>
        <dbReference type="Proteomes" id="UP000256328"/>
    </source>
</evidence>
<gene>
    <name evidence="5" type="ORF">BP5796_08363</name>
</gene>
<dbReference type="Pfam" id="PF12796">
    <property type="entry name" value="Ank_2"/>
    <property type="match status" value="1"/>
</dbReference>
<keyword evidence="6" id="KW-1185">Reference proteome</keyword>
<dbReference type="InterPro" id="IPR027417">
    <property type="entry name" value="P-loop_NTPase"/>
</dbReference>
<proteinExistence type="predicted"/>
<dbReference type="PROSITE" id="PS50297">
    <property type="entry name" value="ANK_REP_REGION"/>
    <property type="match status" value="3"/>
</dbReference>
<dbReference type="Pfam" id="PF24883">
    <property type="entry name" value="NPHP3_N"/>
    <property type="match status" value="1"/>
</dbReference>
<dbReference type="PANTHER" id="PTHR10039:SF15">
    <property type="entry name" value="NACHT DOMAIN-CONTAINING PROTEIN"/>
    <property type="match status" value="1"/>
</dbReference>
<feature type="repeat" description="ANK" evidence="2">
    <location>
        <begin position="1185"/>
        <end position="1217"/>
    </location>
</feature>
<feature type="repeat" description="ANK" evidence="2">
    <location>
        <begin position="1293"/>
        <end position="1321"/>
    </location>
</feature>
<dbReference type="Gene3D" id="3.40.50.300">
    <property type="entry name" value="P-loop containing nucleotide triphosphate hydrolases"/>
    <property type="match status" value="1"/>
</dbReference>
<feature type="domain" description="Azaphilone pigments biosynthesis cluster protein L N-terminal" evidence="3">
    <location>
        <begin position="1"/>
        <end position="174"/>
    </location>
</feature>
<dbReference type="InterPro" id="IPR002110">
    <property type="entry name" value="Ankyrin_rpt"/>
</dbReference>
<dbReference type="Gene3D" id="1.25.40.20">
    <property type="entry name" value="Ankyrin repeat-containing domain"/>
    <property type="match status" value="2"/>
</dbReference>
<evidence type="ECO:0000259" key="3">
    <source>
        <dbReference type="Pfam" id="PF17111"/>
    </source>
</evidence>
<name>A0A3D8R7L8_9HELO</name>
<feature type="repeat" description="ANK" evidence="2">
    <location>
        <begin position="1253"/>
        <end position="1285"/>
    </location>
</feature>
<dbReference type="Pfam" id="PF00023">
    <property type="entry name" value="Ank"/>
    <property type="match status" value="1"/>
</dbReference>
<evidence type="ECO:0000256" key="1">
    <source>
        <dbReference type="ARBA" id="ARBA00022737"/>
    </source>
</evidence>
<dbReference type="Pfam" id="PF17111">
    <property type="entry name" value="PigL_N"/>
    <property type="match status" value="1"/>
</dbReference>
<dbReference type="SUPFAM" id="SSF48403">
    <property type="entry name" value="Ankyrin repeat"/>
    <property type="match status" value="2"/>
</dbReference>
<organism evidence="5 6">
    <name type="scientific">Coleophoma crateriformis</name>
    <dbReference type="NCBI Taxonomy" id="565419"/>
    <lineage>
        <taxon>Eukaryota</taxon>
        <taxon>Fungi</taxon>
        <taxon>Dikarya</taxon>
        <taxon>Ascomycota</taxon>
        <taxon>Pezizomycotina</taxon>
        <taxon>Leotiomycetes</taxon>
        <taxon>Helotiales</taxon>
        <taxon>Dermateaceae</taxon>
        <taxon>Coleophoma</taxon>
    </lineage>
</organism>
<dbReference type="OrthoDB" id="195446at2759"/>
<keyword evidence="2" id="KW-0040">ANK repeat</keyword>
<dbReference type="InterPro" id="IPR031348">
    <property type="entry name" value="PigL_N"/>
</dbReference>
<dbReference type="EMBL" id="PDLN01000012">
    <property type="protein sequence ID" value="RDW69966.1"/>
    <property type="molecule type" value="Genomic_DNA"/>
</dbReference>
<evidence type="ECO:0000256" key="2">
    <source>
        <dbReference type="PROSITE-ProRule" id="PRU00023"/>
    </source>
</evidence>
<dbReference type="InterPro" id="IPR036770">
    <property type="entry name" value="Ankyrin_rpt-contain_sf"/>
</dbReference>
<feature type="repeat" description="ANK" evidence="2">
    <location>
        <begin position="695"/>
        <end position="727"/>
    </location>
</feature>
<accession>A0A3D8R7L8</accession>
<evidence type="ECO:0000259" key="4">
    <source>
        <dbReference type="Pfam" id="PF24883"/>
    </source>
</evidence>
<dbReference type="InterPro" id="IPR056884">
    <property type="entry name" value="NPHP3-like_N"/>
</dbReference>
<evidence type="ECO:0000313" key="5">
    <source>
        <dbReference type="EMBL" id="RDW69966.1"/>
    </source>
</evidence>
<keyword evidence="1" id="KW-0677">Repeat</keyword>
<protein>
    <recommendedName>
        <fullName evidence="7">NACHT domain-containing protein</fullName>
    </recommendedName>
</protein>
<dbReference type="Proteomes" id="UP000256328">
    <property type="component" value="Unassembled WGS sequence"/>
</dbReference>
<dbReference type="SUPFAM" id="SSF52540">
    <property type="entry name" value="P-loop containing nucleoside triphosphate hydrolases"/>
    <property type="match status" value="1"/>
</dbReference>